<keyword evidence="1" id="KW-1133">Transmembrane helix</keyword>
<comment type="caution">
    <text evidence="2">The sequence shown here is derived from an EMBL/GenBank/DDBJ whole genome shotgun (WGS) entry which is preliminary data.</text>
</comment>
<protein>
    <submittedName>
        <fullName evidence="2">Uncharacterized protein</fullName>
    </submittedName>
</protein>
<keyword evidence="3" id="KW-1185">Reference proteome</keyword>
<reference evidence="2" key="1">
    <citation type="journal article" date="2023" name="Science">
        <title>Genome structures resolve the early diversification of teleost fishes.</title>
        <authorList>
            <person name="Parey E."/>
            <person name="Louis A."/>
            <person name="Montfort J."/>
            <person name="Bouchez O."/>
            <person name="Roques C."/>
            <person name="Iampietro C."/>
            <person name="Lluch J."/>
            <person name="Castinel A."/>
            <person name="Donnadieu C."/>
            <person name="Desvignes T."/>
            <person name="Floi Bucao C."/>
            <person name="Jouanno E."/>
            <person name="Wen M."/>
            <person name="Mejri S."/>
            <person name="Dirks R."/>
            <person name="Jansen H."/>
            <person name="Henkel C."/>
            <person name="Chen W.J."/>
            <person name="Zahm M."/>
            <person name="Cabau C."/>
            <person name="Klopp C."/>
            <person name="Thompson A.W."/>
            <person name="Robinson-Rechavi M."/>
            <person name="Braasch I."/>
            <person name="Lecointre G."/>
            <person name="Bobe J."/>
            <person name="Postlethwait J.H."/>
            <person name="Berthelot C."/>
            <person name="Roest Crollius H."/>
            <person name="Guiguen Y."/>
        </authorList>
    </citation>
    <scope>NUCLEOTIDE SEQUENCE</scope>
    <source>
        <strain evidence="2">WJC10195</strain>
    </source>
</reference>
<evidence type="ECO:0000313" key="3">
    <source>
        <dbReference type="Proteomes" id="UP001152622"/>
    </source>
</evidence>
<evidence type="ECO:0000256" key="1">
    <source>
        <dbReference type="SAM" id="Phobius"/>
    </source>
</evidence>
<name>A0A9Q1FXN5_SYNKA</name>
<proteinExistence type="predicted"/>
<feature type="transmembrane region" description="Helical" evidence="1">
    <location>
        <begin position="56"/>
        <end position="77"/>
    </location>
</feature>
<gene>
    <name evidence="2" type="ORF">SKAU_G00096180</name>
</gene>
<sequence>MVRFKQDPLSIGGYAHPPGAVAIGPDWGSSGIQGASSSGGVSLARFLIHLHILDQILQLPGLMVLLWFSTLFWLRFLQLCWL</sequence>
<dbReference type="Proteomes" id="UP001152622">
    <property type="component" value="Chromosome 3"/>
</dbReference>
<accession>A0A9Q1FXN5</accession>
<dbReference type="EMBL" id="JAINUF010000003">
    <property type="protein sequence ID" value="KAJ8369590.1"/>
    <property type="molecule type" value="Genomic_DNA"/>
</dbReference>
<keyword evidence="1" id="KW-0472">Membrane</keyword>
<organism evidence="2 3">
    <name type="scientific">Synaphobranchus kaupii</name>
    <name type="common">Kaup's arrowtooth eel</name>
    <dbReference type="NCBI Taxonomy" id="118154"/>
    <lineage>
        <taxon>Eukaryota</taxon>
        <taxon>Metazoa</taxon>
        <taxon>Chordata</taxon>
        <taxon>Craniata</taxon>
        <taxon>Vertebrata</taxon>
        <taxon>Euteleostomi</taxon>
        <taxon>Actinopterygii</taxon>
        <taxon>Neopterygii</taxon>
        <taxon>Teleostei</taxon>
        <taxon>Anguilliformes</taxon>
        <taxon>Synaphobranchidae</taxon>
        <taxon>Synaphobranchus</taxon>
    </lineage>
</organism>
<evidence type="ECO:0000313" key="2">
    <source>
        <dbReference type="EMBL" id="KAJ8369590.1"/>
    </source>
</evidence>
<keyword evidence="1" id="KW-0812">Transmembrane</keyword>
<dbReference type="AlphaFoldDB" id="A0A9Q1FXN5"/>